<sequence>LLLASSWSKKASSPLAARALPPTLVVLLEVGRLLLPADALFRVHVHLVEGFVLLQQASLIRHWQVGFFCGWLLLRLFLNGLEEVLLLLSPPELFLPSQCWWYTLLLEVGRLLLPADALFRVHVHLVEGFVLLQQASLIRHWQVGFFCGWLLLRLFLNGLEEVLLLLSPPELFLPSQCWWYTLLLEVGRLLLPADALFRVHVHLVEGFVLLQQASLIRHWQVGFFCGWLLLRLFLNGLEEVLLLLSPPELFLPSQCWWYTLLLE</sequence>
<dbReference type="Proteomes" id="UP000095280">
    <property type="component" value="Unplaced"/>
</dbReference>
<accession>A0A1I8JIK3</accession>
<evidence type="ECO:0000313" key="2">
    <source>
        <dbReference type="WBParaSite" id="maker-uti_cns_0048389-snap-gene-0.1-mRNA-1"/>
    </source>
</evidence>
<keyword evidence="1" id="KW-1185">Reference proteome</keyword>
<name>A0A1I8JIK3_9PLAT</name>
<proteinExistence type="predicted"/>
<protein>
    <submittedName>
        <fullName evidence="2">Conserved plasma membrane protein</fullName>
    </submittedName>
</protein>
<reference evidence="2" key="1">
    <citation type="submission" date="2016-11" db="UniProtKB">
        <authorList>
            <consortium name="WormBaseParasite"/>
        </authorList>
    </citation>
    <scope>IDENTIFICATION</scope>
</reference>
<organism evidence="1 2">
    <name type="scientific">Macrostomum lignano</name>
    <dbReference type="NCBI Taxonomy" id="282301"/>
    <lineage>
        <taxon>Eukaryota</taxon>
        <taxon>Metazoa</taxon>
        <taxon>Spiralia</taxon>
        <taxon>Lophotrochozoa</taxon>
        <taxon>Platyhelminthes</taxon>
        <taxon>Rhabditophora</taxon>
        <taxon>Macrostomorpha</taxon>
        <taxon>Macrostomida</taxon>
        <taxon>Macrostomidae</taxon>
        <taxon>Macrostomum</taxon>
    </lineage>
</organism>
<evidence type="ECO:0000313" key="1">
    <source>
        <dbReference type="Proteomes" id="UP000095280"/>
    </source>
</evidence>
<dbReference type="AlphaFoldDB" id="A0A1I8JIK3"/>
<dbReference type="WBParaSite" id="maker-uti_cns_0048389-snap-gene-0.1-mRNA-1">
    <property type="protein sequence ID" value="maker-uti_cns_0048389-snap-gene-0.1-mRNA-1"/>
    <property type="gene ID" value="maker-uti_cns_0048389-snap-gene-0.1"/>
</dbReference>